<dbReference type="RefSeq" id="WP_155176833.1">
    <property type="nucleotide sequence ID" value="NZ_BAAAFL010000053.1"/>
</dbReference>
<sequence>MKNIYLILIAVFVAFSCEQEEFEGSGLESLRDFELNPVSGARIELNSLAPDEEVVIGWNEARSGFNSTVKYTWLVARVDGDFNSPLLSVPSDDDGTATNVSLTNTELDQALVDLGLAVGEEIDLKWTVSATNGDLAKMASPNTITIKRFVGEIAPFGNQTPDKLLIALMDPADELTVSWDSTFFSFGGEVSYQWIVDTTGGDFSNPLLTVDANDNSTIISHQSLFDLFADLGASEGELVSLQWKVIAKTGDKTKDSKGVYTIVLADPVGASKFMVGAATPGGWGWDNPTEMYQVSAGVWMASLYFTNDSFRFFNTEGDWGSGTNYPYYLNEGYTIDVDFEDALDDDNNFRFAGTPGSYLITLDTNSKTITLE</sequence>
<dbReference type="InterPro" id="IPR025970">
    <property type="entry name" value="SusE"/>
</dbReference>
<reference evidence="2 3" key="1">
    <citation type="submission" date="2019-02" db="EMBL/GenBank/DDBJ databases">
        <authorList>
            <person name="Goldberg S.R."/>
            <person name="Haltli B.A."/>
            <person name="Correa H."/>
            <person name="Russell K.G."/>
        </authorList>
    </citation>
    <scope>NUCLEOTIDE SEQUENCE [LARGE SCALE GENOMIC DNA]</scope>
    <source>
        <strain evidence="2 3">JCM 16186</strain>
    </source>
</reference>
<evidence type="ECO:0000313" key="2">
    <source>
        <dbReference type="EMBL" id="MTI28883.1"/>
    </source>
</evidence>
<dbReference type="EMBL" id="SMLW01000674">
    <property type="protein sequence ID" value="MTI28883.1"/>
    <property type="molecule type" value="Genomic_DNA"/>
</dbReference>
<accession>A0ABW9RXD0</accession>
<dbReference type="Proteomes" id="UP000798808">
    <property type="component" value="Unassembled WGS sequence"/>
</dbReference>
<dbReference type="Pfam" id="PF14292">
    <property type="entry name" value="SusE"/>
    <property type="match status" value="2"/>
</dbReference>
<dbReference type="PROSITE" id="PS51257">
    <property type="entry name" value="PROKAR_LIPOPROTEIN"/>
    <property type="match status" value="1"/>
</dbReference>
<dbReference type="Gene3D" id="2.60.40.3620">
    <property type="match status" value="1"/>
</dbReference>
<evidence type="ECO:0000313" key="3">
    <source>
        <dbReference type="Proteomes" id="UP000798808"/>
    </source>
</evidence>
<proteinExistence type="predicted"/>
<feature type="domain" description="SusE outer membrane protein" evidence="1">
    <location>
        <begin position="33"/>
        <end position="128"/>
    </location>
</feature>
<comment type="caution">
    <text evidence="2">The sequence shown here is derived from an EMBL/GenBank/DDBJ whole genome shotgun (WGS) entry which is preliminary data.</text>
</comment>
<evidence type="ECO:0000259" key="1">
    <source>
        <dbReference type="Pfam" id="PF14292"/>
    </source>
</evidence>
<keyword evidence="3" id="KW-1185">Reference proteome</keyword>
<gene>
    <name evidence="2" type="ORF">E1163_28240</name>
</gene>
<name>A0ABW9RXD0_9BACT</name>
<protein>
    <submittedName>
        <fullName evidence="2">SusF/SusE family outer membrane protein</fullName>
    </submittedName>
</protein>
<feature type="domain" description="SusE outer membrane protein" evidence="1">
    <location>
        <begin position="172"/>
        <end position="245"/>
    </location>
</feature>
<organism evidence="2 3">
    <name type="scientific">Fulvivirga kasyanovii</name>
    <dbReference type="NCBI Taxonomy" id="396812"/>
    <lineage>
        <taxon>Bacteria</taxon>
        <taxon>Pseudomonadati</taxon>
        <taxon>Bacteroidota</taxon>
        <taxon>Cytophagia</taxon>
        <taxon>Cytophagales</taxon>
        <taxon>Fulvivirgaceae</taxon>
        <taxon>Fulvivirga</taxon>
    </lineage>
</organism>